<keyword evidence="5" id="KW-0539">Nucleus</keyword>
<protein>
    <recommendedName>
        <fullName evidence="5">Protein FAR1-RELATED SEQUENCE</fullName>
    </recommendedName>
</protein>
<comment type="similarity">
    <text evidence="1 5">Belongs to the FHY3/FAR1 family.</text>
</comment>
<organism evidence="7 8">
    <name type="scientific">Liquidambar formosana</name>
    <name type="common">Formosan gum</name>
    <dbReference type="NCBI Taxonomy" id="63359"/>
    <lineage>
        <taxon>Eukaryota</taxon>
        <taxon>Viridiplantae</taxon>
        <taxon>Streptophyta</taxon>
        <taxon>Embryophyta</taxon>
        <taxon>Tracheophyta</taxon>
        <taxon>Spermatophyta</taxon>
        <taxon>Magnoliopsida</taxon>
        <taxon>eudicotyledons</taxon>
        <taxon>Gunneridae</taxon>
        <taxon>Pentapetalae</taxon>
        <taxon>Saxifragales</taxon>
        <taxon>Altingiaceae</taxon>
        <taxon>Liquidambar</taxon>
    </lineage>
</organism>
<keyword evidence="3 5" id="KW-0863">Zinc-finger</keyword>
<accession>A0AAP0N2E4</accession>
<evidence type="ECO:0000256" key="1">
    <source>
        <dbReference type="ARBA" id="ARBA00005889"/>
    </source>
</evidence>
<dbReference type="InterPro" id="IPR006564">
    <property type="entry name" value="Znf_PMZ"/>
</dbReference>
<keyword evidence="8" id="KW-1185">Reference proteome</keyword>
<name>A0AAP0N2E4_LIQFO</name>
<evidence type="ECO:0000313" key="8">
    <source>
        <dbReference type="Proteomes" id="UP001415857"/>
    </source>
</evidence>
<dbReference type="PANTHER" id="PTHR31669">
    <property type="entry name" value="PROTEIN FAR1-RELATED SEQUENCE 10-RELATED"/>
    <property type="match status" value="1"/>
</dbReference>
<keyword evidence="2 5" id="KW-0479">Metal-binding</keyword>
<evidence type="ECO:0000256" key="3">
    <source>
        <dbReference type="ARBA" id="ARBA00022771"/>
    </source>
</evidence>
<dbReference type="SMART" id="SM00575">
    <property type="entry name" value="ZnF_PMZ"/>
    <property type="match status" value="1"/>
</dbReference>
<comment type="function">
    <text evidence="5">Putative transcription activator involved in regulating light control of development.</text>
</comment>
<dbReference type="EMBL" id="JBBPBK010000305">
    <property type="protein sequence ID" value="KAK9265802.1"/>
    <property type="molecule type" value="Genomic_DNA"/>
</dbReference>
<proteinExistence type="inferred from homology"/>
<evidence type="ECO:0000256" key="5">
    <source>
        <dbReference type="RuleBase" id="RU367018"/>
    </source>
</evidence>
<comment type="subcellular location">
    <subcellularLocation>
        <location evidence="5">Nucleus</location>
    </subcellularLocation>
</comment>
<evidence type="ECO:0000256" key="2">
    <source>
        <dbReference type="ARBA" id="ARBA00022723"/>
    </source>
</evidence>
<dbReference type="InterPro" id="IPR007527">
    <property type="entry name" value="Znf_SWIM"/>
</dbReference>
<evidence type="ECO:0000256" key="4">
    <source>
        <dbReference type="ARBA" id="ARBA00022833"/>
    </source>
</evidence>
<dbReference type="AlphaFoldDB" id="A0AAP0N2E4"/>
<comment type="caution">
    <text evidence="7">The sequence shown here is derived from an EMBL/GenBank/DDBJ whole genome shotgun (WGS) entry which is preliminary data.</text>
</comment>
<dbReference type="PANTHER" id="PTHR31669:SF302">
    <property type="entry name" value="PROTEIN FAR1-RELATED SEQUENCE"/>
    <property type="match status" value="1"/>
</dbReference>
<dbReference type="Proteomes" id="UP001415857">
    <property type="component" value="Unassembled WGS sequence"/>
</dbReference>
<evidence type="ECO:0000259" key="6">
    <source>
        <dbReference type="SMART" id="SM00575"/>
    </source>
</evidence>
<dbReference type="GO" id="GO:0005634">
    <property type="term" value="C:nucleus"/>
    <property type="evidence" value="ECO:0007669"/>
    <property type="project" value="UniProtKB-SubCell"/>
</dbReference>
<dbReference type="GO" id="GO:0006355">
    <property type="term" value="P:regulation of DNA-templated transcription"/>
    <property type="evidence" value="ECO:0007669"/>
    <property type="project" value="UniProtKB-UniRule"/>
</dbReference>
<reference evidence="7 8" key="1">
    <citation type="journal article" date="2024" name="Plant J.">
        <title>Genome sequences and population genomics reveal climatic adaptation and genomic divergence between two closely related sweetgum species.</title>
        <authorList>
            <person name="Xu W.Q."/>
            <person name="Ren C.Q."/>
            <person name="Zhang X.Y."/>
            <person name="Comes H.P."/>
            <person name="Liu X.H."/>
            <person name="Li Y.G."/>
            <person name="Kettle C.J."/>
            <person name="Jalonen R."/>
            <person name="Gaisberger H."/>
            <person name="Ma Y.Z."/>
            <person name="Qiu Y.X."/>
        </authorList>
    </citation>
    <scope>NUCLEOTIDE SEQUENCE [LARGE SCALE GENOMIC DNA]</scope>
    <source>
        <strain evidence="7">Hangzhou</strain>
    </source>
</reference>
<gene>
    <name evidence="7" type="ORF">L1049_003408</name>
</gene>
<dbReference type="Pfam" id="PF04434">
    <property type="entry name" value="SWIM"/>
    <property type="match status" value="1"/>
</dbReference>
<feature type="domain" description="Zinc finger PMZ-type" evidence="6">
    <location>
        <begin position="359"/>
        <end position="386"/>
    </location>
</feature>
<dbReference type="GO" id="GO:0008270">
    <property type="term" value="F:zinc ion binding"/>
    <property type="evidence" value="ECO:0007669"/>
    <property type="project" value="UniProtKB-UniRule"/>
</dbReference>
<sequence length="389" mass="44938">MKAMLGEPPKMIITDQNPTMEIAIKHVLPTTYHSQRAESNHSFVKKYLDKYNSLMDFVTMFNRALAKKRCGKLQADYVDHQQKPMLRTPFAFERQMAKIYTRSMFENFQIERCVFNDGKGTQTENEDGEQIPNRVRLVIDDKVSDVSKCSCKNFKPAPSNTVRTIRSRGLISNDDVVSSTDSPTVSDVERCSDGETKGVRRVGFSTMREGYRMELALDDSVEQLEWKPRIGMEFDIKIKAYKYYNEYGRRGALAFEDITLIRAMQMAYNTKCHEVWGRIATEIETDFNMSTKSIKDKLPYFMDHIDEEANFLAAEEQMLDDFDIRRDVVDDGENTIYRVCDDEGRGVGHVKRLKSNDNLSCSYRLFEMSGILCKHALKVFRDVLLGTSY</sequence>
<dbReference type="InterPro" id="IPR031052">
    <property type="entry name" value="FHY3/FAR1"/>
</dbReference>
<evidence type="ECO:0000313" key="7">
    <source>
        <dbReference type="EMBL" id="KAK9265802.1"/>
    </source>
</evidence>
<keyword evidence="4 5" id="KW-0862">Zinc</keyword>